<keyword evidence="13" id="KW-0732">Signal</keyword>
<keyword evidence="10" id="KW-0234">DNA repair</keyword>
<proteinExistence type="inferred from homology"/>
<keyword evidence="7" id="KW-0862">Zinc</keyword>
<feature type="signal peptide" evidence="13">
    <location>
        <begin position="1"/>
        <end position="23"/>
    </location>
</feature>
<feature type="compositionally biased region" description="Polar residues" evidence="12">
    <location>
        <begin position="614"/>
        <end position="629"/>
    </location>
</feature>
<dbReference type="Gene3D" id="1.10.287.610">
    <property type="entry name" value="Helix hairpin bin"/>
    <property type="match status" value="1"/>
</dbReference>
<evidence type="ECO:0000256" key="8">
    <source>
        <dbReference type="ARBA" id="ARBA00022842"/>
    </source>
</evidence>
<dbReference type="Gene3D" id="1.10.150.20">
    <property type="entry name" value="5' to 3' exonuclease, C-terminal subdomain"/>
    <property type="match status" value="2"/>
</dbReference>
<dbReference type="EMBL" id="JAFCMP010000514">
    <property type="protein sequence ID" value="KAG5178598.1"/>
    <property type="molecule type" value="Genomic_DNA"/>
</dbReference>
<dbReference type="SUPFAM" id="SSF47781">
    <property type="entry name" value="RuvA domain 2-like"/>
    <property type="match status" value="2"/>
</dbReference>
<reference evidence="15" key="1">
    <citation type="submission" date="2021-02" db="EMBL/GenBank/DDBJ databases">
        <title>First Annotated Genome of the Yellow-green Alga Tribonema minus.</title>
        <authorList>
            <person name="Mahan K.M."/>
        </authorList>
    </citation>
    <scope>NUCLEOTIDE SEQUENCE</scope>
    <source>
        <strain evidence="15">UTEX B ZZ1240</strain>
    </source>
</reference>
<dbReference type="SUPFAM" id="SSF52113">
    <property type="entry name" value="BRCT domain"/>
    <property type="match status" value="1"/>
</dbReference>
<dbReference type="Pfam" id="PF03120">
    <property type="entry name" value="OB_DNA_ligase"/>
    <property type="match status" value="1"/>
</dbReference>
<evidence type="ECO:0000256" key="3">
    <source>
        <dbReference type="ARBA" id="ARBA00022598"/>
    </source>
</evidence>
<dbReference type="Pfam" id="PF01653">
    <property type="entry name" value="DNA_ligase_aden"/>
    <property type="match status" value="1"/>
</dbReference>
<evidence type="ECO:0000256" key="13">
    <source>
        <dbReference type="SAM" id="SignalP"/>
    </source>
</evidence>
<organism evidence="15 16">
    <name type="scientific">Tribonema minus</name>
    <dbReference type="NCBI Taxonomy" id="303371"/>
    <lineage>
        <taxon>Eukaryota</taxon>
        <taxon>Sar</taxon>
        <taxon>Stramenopiles</taxon>
        <taxon>Ochrophyta</taxon>
        <taxon>PX clade</taxon>
        <taxon>Xanthophyceae</taxon>
        <taxon>Tribonematales</taxon>
        <taxon>Tribonemataceae</taxon>
        <taxon>Tribonema</taxon>
    </lineage>
</organism>
<dbReference type="InterPro" id="IPR004150">
    <property type="entry name" value="NAD_DNA_ligase_OB"/>
</dbReference>
<dbReference type="PROSITE" id="PS50172">
    <property type="entry name" value="BRCT"/>
    <property type="match status" value="1"/>
</dbReference>
<feature type="domain" description="BRCT" evidence="14">
    <location>
        <begin position="1026"/>
        <end position="1108"/>
    </location>
</feature>
<evidence type="ECO:0000256" key="1">
    <source>
        <dbReference type="ARBA" id="ARBA00004067"/>
    </source>
</evidence>
<comment type="caution">
    <text evidence="15">The sequence shown here is derived from an EMBL/GenBank/DDBJ whole genome shotgun (WGS) entry which is preliminary data.</text>
</comment>
<keyword evidence="5" id="KW-0479">Metal-binding</keyword>
<evidence type="ECO:0000256" key="4">
    <source>
        <dbReference type="ARBA" id="ARBA00022705"/>
    </source>
</evidence>
<feature type="chain" id="PRO_5032358596" description="DNA ligase (NAD(+))" evidence="13">
    <location>
        <begin position="24"/>
        <end position="1108"/>
    </location>
</feature>
<accession>A0A836CB54</accession>
<comment type="function">
    <text evidence="1">DNA ligase that catalyzes the formation of phosphodiester linkages between 5'-phosphoryl and 3'-hydroxyl groups in double-stranded DNA using NAD as a coenzyme and as the energy source for the reaction. It is essential for DNA replication and repair of damaged DNA.</text>
</comment>
<evidence type="ECO:0000256" key="10">
    <source>
        <dbReference type="ARBA" id="ARBA00023204"/>
    </source>
</evidence>
<feature type="compositionally biased region" description="Low complexity" evidence="12">
    <location>
        <begin position="630"/>
        <end position="648"/>
    </location>
</feature>
<evidence type="ECO:0000256" key="2">
    <source>
        <dbReference type="ARBA" id="ARBA00012722"/>
    </source>
</evidence>
<dbReference type="SUPFAM" id="SSF50249">
    <property type="entry name" value="Nucleic acid-binding proteins"/>
    <property type="match status" value="1"/>
</dbReference>
<dbReference type="SMART" id="SM00292">
    <property type="entry name" value="BRCT"/>
    <property type="match status" value="1"/>
</dbReference>
<dbReference type="GO" id="GO:0003911">
    <property type="term" value="F:DNA ligase (NAD+) activity"/>
    <property type="evidence" value="ECO:0007669"/>
    <property type="project" value="UniProtKB-EC"/>
</dbReference>
<dbReference type="Gene3D" id="6.20.10.30">
    <property type="match status" value="1"/>
</dbReference>
<dbReference type="InterPro" id="IPR013839">
    <property type="entry name" value="DNAligase_adenylation"/>
</dbReference>
<dbReference type="Gene3D" id="3.40.50.10190">
    <property type="entry name" value="BRCT domain"/>
    <property type="match status" value="1"/>
</dbReference>
<evidence type="ECO:0000256" key="7">
    <source>
        <dbReference type="ARBA" id="ARBA00022833"/>
    </source>
</evidence>
<feature type="region of interest" description="Disordered" evidence="12">
    <location>
        <begin position="772"/>
        <end position="819"/>
    </location>
</feature>
<feature type="compositionally biased region" description="Basic residues" evidence="12">
    <location>
        <begin position="801"/>
        <end position="814"/>
    </location>
</feature>
<dbReference type="SMART" id="SM00278">
    <property type="entry name" value="HhH1"/>
    <property type="match status" value="3"/>
</dbReference>
<evidence type="ECO:0000256" key="12">
    <source>
        <dbReference type="SAM" id="MobiDB-lite"/>
    </source>
</evidence>
<dbReference type="GO" id="GO:0003677">
    <property type="term" value="F:DNA binding"/>
    <property type="evidence" value="ECO:0007669"/>
    <property type="project" value="InterPro"/>
</dbReference>
<dbReference type="InterPro" id="IPR012340">
    <property type="entry name" value="NA-bd_OB-fold"/>
</dbReference>
<dbReference type="GO" id="GO:0006281">
    <property type="term" value="P:DNA repair"/>
    <property type="evidence" value="ECO:0007669"/>
    <property type="project" value="UniProtKB-KW"/>
</dbReference>
<protein>
    <recommendedName>
        <fullName evidence="2">DNA ligase (NAD(+))</fullName>
        <ecNumber evidence="2">6.5.1.2</ecNumber>
    </recommendedName>
</protein>
<dbReference type="InterPro" id="IPR036420">
    <property type="entry name" value="BRCT_dom_sf"/>
</dbReference>
<feature type="compositionally biased region" description="Low complexity" evidence="12">
    <location>
        <begin position="602"/>
        <end position="613"/>
    </location>
</feature>
<keyword evidence="9" id="KW-0520">NAD</keyword>
<dbReference type="InterPro" id="IPR013840">
    <property type="entry name" value="DNAligase_N"/>
</dbReference>
<keyword evidence="16" id="KW-1185">Reference proteome</keyword>
<name>A0A836CB54_9STRA</name>
<keyword evidence="6" id="KW-0227">DNA damage</keyword>
<dbReference type="Gene3D" id="3.30.470.30">
    <property type="entry name" value="DNA ligase/mRNA capping enzyme"/>
    <property type="match status" value="1"/>
</dbReference>
<dbReference type="Pfam" id="PF00533">
    <property type="entry name" value="BRCT"/>
    <property type="match status" value="1"/>
</dbReference>
<feature type="compositionally biased region" description="Low complexity" evidence="12">
    <location>
        <begin position="103"/>
        <end position="115"/>
    </location>
</feature>
<dbReference type="EC" id="6.5.1.2" evidence="2"/>
<dbReference type="GO" id="GO:0046872">
    <property type="term" value="F:metal ion binding"/>
    <property type="evidence" value="ECO:0007669"/>
    <property type="project" value="UniProtKB-KW"/>
</dbReference>
<dbReference type="InterPro" id="IPR001357">
    <property type="entry name" value="BRCT_dom"/>
</dbReference>
<dbReference type="GO" id="GO:0005829">
    <property type="term" value="C:cytosol"/>
    <property type="evidence" value="ECO:0007669"/>
    <property type="project" value="TreeGrafter"/>
</dbReference>
<dbReference type="PANTHER" id="PTHR23389">
    <property type="entry name" value="CHROMOSOME TRANSMISSION FIDELITY FACTOR 18"/>
    <property type="match status" value="1"/>
</dbReference>
<dbReference type="InterPro" id="IPR001679">
    <property type="entry name" value="DNA_ligase"/>
</dbReference>
<comment type="catalytic activity">
    <reaction evidence="11">
        <text>NAD(+) + (deoxyribonucleotide)n-3'-hydroxyl + 5'-phospho-(deoxyribonucleotide)m = (deoxyribonucleotide)n+m + AMP + beta-nicotinamide D-nucleotide.</text>
        <dbReference type="EC" id="6.5.1.2"/>
    </reaction>
</comment>
<keyword evidence="4" id="KW-0235">DNA replication</keyword>
<evidence type="ECO:0000256" key="6">
    <source>
        <dbReference type="ARBA" id="ARBA00022763"/>
    </source>
</evidence>
<sequence>MHRAAAAWLAGVMAMVASHRAAAAAVAAAARRHIPSTMIGKSGTGLARKSISCPAPLVLRSASTFASSAVEHGLRRRFPALTCLAAARRSTGSSTPTAERAALPQPTTTEEQAQQEARRLAMQLAEHDIAYYQLDSPTVSDAEYDRLRARLAALEAQHPGIVAAATGGNSPLDSVGAPLTASRLPPVEHLRPCLSLDNAFTAAAVTDFVERLEREALAAALTNGSSAGGGSAPHELSIVAEPKIDGLSCSLLYRGGALVRAATRGDGARGEDVTAAAVAALADVPRALPPDAAAGAPPLPPLLEVRGEVYMPLARFRALNAARSAAAEAPLATPRNAAAGALRALDPAATAARGLAFFAYDVAVPDSPDGGSGGGGGGGGGDLTAALGVRTQSALLERLRAWGFAVAAPAAAARGAAAADVAAQLLRYHASLEGQRAAMAFEADGAVYKLDDLAARAAVGASARAPRWALAHKFAAQEGATTLRGMVVQAPIYPRLRSQHPLAVHPQLRASSSGSLLHPIAAVVQVGRTGILTPVALLDPIQLGGVTVSRASLFNADELERLQLRVGDTVAVRRAGDVIPVVVRRVDAAGSSSSSGGGDDGGSSSAANAGTSSHDISTAHSSDDISTVDSAVSDGAGTGSASSASSSGASGGSGGGVLRMPAACPACGRPAVRAPGAAATRCAAGAACGGQALLRVAHAASRGALDVRGLARAGLEALMEAGLVAAPADLFRLRETTARPAAAAAVADGEEVAAVVEGSGAAGGEGGADDVAGGGLAVSEAEEGGGTGAAAADEEAPGGGKRAKKGTKGNKAKGKGGDSALADLPGWGELKARNLLAAVDAARAAVPLGRFIFALGVPGVGATTADAVAAAYGSDHALWWGALTAAAAAEPAAEAQDGAERVGAAAAAAEGVAAAGAEAARSDAAEGAGAAGASTASAAVAACADAPPPPPLAARAAFLDRLAQVPRVGEAAAAALLDYARDPANRHIAEDLAAQLTFTVPAADGSSSGGGGGGSGGDGGGGGSAAAVAALAGKRVAFTGALQRSTRAQAKAAAAAAGAAAATTVSGTTDLLVVGKAPAASKLAKAQALGVRVITEEDWVALCNGRGE</sequence>
<keyword evidence="8" id="KW-0460">Magnesium</keyword>
<evidence type="ECO:0000256" key="11">
    <source>
        <dbReference type="ARBA" id="ARBA00034005"/>
    </source>
</evidence>
<dbReference type="InterPro" id="IPR033136">
    <property type="entry name" value="DNA_ligase_CS"/>
</dbReference>
<dbReference type="OrthoDB" id="19145at2759"/>
<dbReference type="PANTHER" id="PTHR23389:SF9">
    <property type="entry name" value="DNA LIGASE"/>
    <property type="match status" value="1"/>
</dbReference>
<dbReference type="PROSITE" id="PS01056">
    <property type="entry name" value="DNA_LIGASE_N2"/>
    <property type="match status" value="1"/>
</dbReference>
<dbReference type="InterPro" id="IPR010994">
    <property type="entry name" value="RuvA_2-like"/>
</dbReference>
<evidence type="ECO:0000313" key="15">
    <source>
        <dbReference type="EMBL" id="KAG5178598.1"/>
    </source>
</evidence>
<dbReference type="GO" id="GO:0006260">
    <property type="term" value="P:DNA replication"/>
    <property type="evidence" value="ECO:0007669"/>
    <property type="project" value="UniProtKB-KW"/>
</dbReference>
<feature type="region of interest" description="Disordered" evidence="12">
    <location>
        <begin position="589"/>
        <end position="654"/>
    </location>
</feature>
<dbReference type="AlphaFoldDB" id="A0A836CB54"/>
<evidence type="ECO:0000313" key="16">
    <source>
        <dbReference type="Proteomes" id="UP000664859"/>
    </source>
</evidence>
<dbReference type="HAMAP" id="MF_01588">
    <property type="entry name" value="DNA_ligase_A"/>
    <property type="match status" value="1"/>
</dbReference>
<dbReference type="InterPro" id="IPR018239">
    <property type="entry name" value="DNA_ligase_AS"/>
</dbReference>
<dbReference type="Gene3D" id="2.40.50.140">
    <property type="entry name" value="Nucleic acid-binding proteins"/>
    <property type="match status" value="1"/>
</dbReference>
<feature type="region of interest" description="Disordered" evidence="12">
    <location>
        <begin position="89"/>
        <end position="115"/>
    </location>
</feature>
<dbReference type="InterPro" id="IPR003583">
    <property type="entry name" value="Hlx-hairpin-Hlx_DNA-bd_motif"/>
</dbReference>
<dbReference type="PROSITE" id="PS01055">
    <property type="entry name" value="DNA_LIGASE_N1"/>
    <property type="match status" value="1"/>
</dbReference>
<dbReference type="SUPFAM" id="SSF56091">
    <property type="entry name" value="DNA ligase/mRNA capping enzyme, catalytic domain"/>
    <property type="match status" value="1"/>
</dbReference>
<evidence type="ECO:0000256" key="9">
    <source>
        <dbReference type="ARBA" id="ARBA00023027"/>
    </source>
</evidence>
<gene>
    <name evidence="15" type="ORF">JKP88DRAFT_261350</name>
</gene>
<evidence type="ECO:0000259" key="14">
    <source>
        <dbReference type="PROSITE" id="PS50172"/>
    </source>
</evidence>
<evidence type="ECO:0000256" key="5">
    <source>
        <dbReference type="ARBA" id="ARBA00022723"/>
    </source>
</evidence>
<dbReference type="SMART" id="SM00532">
    <property type="entry name" value="LIGANc"/>
    <property type="match status" value="1"/>
</dbReference>
<dbReference type="Proteomes" id="UP000664859">
    <property type="component" value="Unassembled WGS sequence"/>
</dbReference>
<keyword evidence="3" id="KW-0436">Ligase</keyword>